<accession>A0A8S3EWJ8</accession>
<dbReference type="EMBL" id="CAJOBH010235578">
    <property type="protein sequence ID" value="CAF5089218.1"/>
    <property type="molecule type" value="Genomic_DNA"/>
</dbReference>
<dbReference type="AlphaFoldDB" id="A0A8S3EWJ8"/>
<evidence type="ECO:0000313" key="1">
    <source>
        <dbReference type="EMBL" id="CAF5089218.1"/>
    </source>
</evidence>
<feature type="non-terminal residue" evidence="1">
    <location>
        <position position="1"/>
    </location>
</feature>
<name>A0A8S3EWJ8_9BILA</name>
<evidence type="ECO:0000313" key="2">
    <source>
        <dbReference type="Proteomes" id="UP000681967"/>
    </source>
</evidence>
<gene>
    <name evidence="1" type="ORF">BYL167_LOCUS62922</name>
</gene>
<comment type="caution">
    <text evidence="1">The sequence shown here is derived from an EMBL/GenBank/DDBJ whole genome shotgun (WGS) entry which is preliminary data.</text>
</comment>
<organism evidence="1 2">
    <name type="scientific">Rotaria magnacalcarata</name>
    <dbReference type="NCBI Taxonomy" id="392030"/>
    <lineage>
        <taxon>Eukaryota</taxon>
        <taxon>Metazoa</taxon>
        <taxon>Spiralia</taxon>
        <taxon>Gnathifera</taxon>
        <taxon>Rotifera</taxon>
        <taxon>Eurotatoria</taxon>
        <taxon>Bdelloidea</taxon>
        <taxon>Philodinida</taxon>
        <taxon>Philodinidae</taxon>
        <taxon>Rotaria</taxon>
    </lineage>
</organism>
<dbReference type="Proteomes" id="UP000681967">
    <property type="component" value="Unassembled WGS sequence"/>
</dbReference>
<proteinExistence type="predicted"/>
<sequence length="68" mass="7961">NCYSPIHDIIACIVKSKFNIQYIDIHDDNIQPNVIAIEENDSIIFQWNTTEKQSIQQIQPFIIDQTNQ</sequence>
<reference evidence="1" key="1">
    <citation type="submission" date="2021-02" db="EMBL/GenBank/DDBJ databases">
        <authorList>
            <person name="Nowell W R."/>
        </authorList>
    </citation>
    <scope>NUCLEOTIDE SEQUENCE</scope>
</reference>
<protein>
    <submittedName>
        <fullName evidence="1">Uncharacterized protein</fullName>
    </submittedName>
</protein>